<dbReference type="InterPro" id="IPR001497">
    <property type="entry name" value="MethylDNA_cys_MeTrfase_AS"/>
</dbReference>
<dbReference type="InterPro" id="IPR014048">
    <property type="entry name" value="MethylDNA_cys_MeTrfase_DNA-bd"/>
</dbReference>
<dbReference type="NCBIfam" id="TIGR00589">
    <property type="entry name" value="ogt"/>
    <property type="match status" value="1"/>
</dbReference>
<dbReference type="OrthoDB" id="9811249at2"/>
<dbReference type="PANTHER" id="PTHR10815:SF5">
    <property type="entry name" value="METHYLATED-DNA--PROTEIN-CYSTEINE METHYLTRANSFERASE"/>
    <property type="match status" value="1"/>
</dbReference>
<organism evidence="12 13">
    <name type="scientific">Photobacterium ganghwense</name>
    <dbReference type="NCBI Taxonomy" id="320778"/>
    <lineage>
        <taxon>Bacteria</taxon>
        <taxon>Pseudomonadati</taxon>
        <taxon>Pseudomonadota</taxon>
        <taxon>Gammaproteobacteria</taxon>
        <taxon>Vibrionales</taxon>
        <taxon>Vibrionaceae</taxon>
        <taxon>Photobacterium</taxon>
    </lineage>
</organism>
<evidence type="ECO:0000313" key="13">
    <source>
        <dbReference type="Proteomes" id="UP000035909"/>
    </source>
</evidence>
<dbReference type="Gene3D" id="3.30.160.70">
    <property type="entry name" value="Methylated DNA-protein cysteine methyltransferase domain"/>
    <property type="match status" value="1"/>
</dbReference>
<dbReference type="FunFam" id="1.10.10.10:FF:000214">
    <property type="entry name" value="Methylated-DNA--protein-cysteine methyltransferase"/>
    <property type="match status" value="1"/>
</dbReference>
<protein>
    <recommendedName>
        <fullName evidence="9">Methylated-DNA--protein-cysteine methyltransferase</fullName>
        <ecNumber evidence="9">2.1.1.63</ecNumber>
    </recommendedName>
    <alternativeName>
        <fullName evidence="9">6-O-methylguanine-DNA methyltransferase</fullName>
        <shortName evidence="9">MGMT</shortName>
    </alternativeName>
    <alternativeName>
        <fullName evidence="9">O-6-methylguanine-DNA-alkyltransferase</fullName>
    </alternativeName>
</protein>
<evidence type="ECO:0000256" key="4">
    <source>
        <dbReference type="ARBA" id="ARBA00022603"/>
    </source>
</evidence>
<evidence type="ECO:0000259" key="11">
    <source>
        <dbReference type="Pfam" id="PF02870"/>
    </source>
</evidence>
<dbReference type="InterPro" id="IPR036388">
    <property type="entry name" value="WH-like_DNA-bd_sf"/>
</dbReference>
<dbReference type="CDD" id="cd06445">
    <property type="entry name" value="ATase"/>
    <property type="match status" value="1"/>
</dbReference>
<keyword evidence="3 9" id="KW-0963">Cytoplasm</keyword>
<dbReference type="PROSITE" id="PS00374">
    <property type="entry name" value="MGMT"/>
    <property type="match status" value="1"/>
</dbReference>
<dbReference type="Proteomes" id="UP000035909">
    <property type="component" value="Unassembled WGS sequence"/>
</dbReference>
<dbReference type="InterPro" id="IPR023546">
    <property type="entry name" value="MGMT"/>
</dbReference>
<dbReference type="Pfam" id="PF02870">
    <property type="entry name" value="Methyltransf_1N"/>
    <property type="match status" value="1"/>
</dbReference>
<evidence type="ECO:0000256" key="1">
    <source>
        <dbReference type="ARBA" id="ARBA00001286"/>
    </source>
</evidence>
<dbReference type="EMBL" id="LDOU01000007">
    <property type="protein sequence ID" value="KLV09952.1"/>
    <property type="molecule type" value="Genomic_DNA"/>
</dbReference>
<dbReference type="STRING" id="320778.ABT57_09790"/>
<accession>A0A0J1K6H1</accession>
<evidence type="ECO:0000256" key="2">
    <source>
        <dbReference type="ARBA" id="ARBA00008711"/>
    </source>
</evidence>
<keyword evidence="5 9" id="KW-0808">Transferase</keyword>
<proteinExistence type="inferred from homology"/>
<comment type="catalytic activity">
    <reaction evidence="1 9">
        <text>a 4-O-methyl-thymidine in DNA + L-cysteinyl-[protein] = a thymidine in DNA + S-methyl-L-cysteinyl-[protein]</text>
        <dbReference type="Rhea" id="RHEA:53428"/>
        <dbReference type="Rhea" id="RHEA-COMP:10131"/>
        <dbReference type="Rhea" id="RHEA-COMP:10132"/>
        <dbReference type="Rhea" id="RHEA-COMP:13555"/>
        <dbReference type="Rhea" id="RHEA-COMP:13556"/>
        <dbReference type="ChEBI" id="CHEBI:29950"/>
        <dbReference type="ChEBI" id="CHEBI:82612"/>
        <dbReference type="ChEBI" id="CHEBI:137386"/>
        <dbReference type="ChEBI" id="CHEBI:137387"/>
        <dbReference type="EC" id="2.1.1.63"/>
    </reaction>
</comment>
<keyword evidence="13" id="KW-1185">Reference proteome</keyword>
<comment type="catalytic activity">
    <reaction evidence="8 9">
        <text>a 6-O-methyl-2'-deoxyguanosine in DNA + L-cysteinyl-[protein] = S-methyl-L-cysteinyl-[protein] + a 2'-deoxyguanosine in DNA</text>
        <dbReference type="Rhea" id="RHEA:24000"/>
        <dbReference type="Rhea" id="RHEA-COMP:10131"/>
        <dbReference type="Rhea" id="RHEA-COMP:10132"/>
        <dbReference type="Rhea" id="RHEA-COMP:11367"/>
        <dbReference type="Rhea" id="RHEA-COMP:11368"/>
        <dbReference type="ChEBI" id="CHEBI:29950"/>
        <dbReference type="ChEBI" id="CHEBI:82612"/>
        <dbReference type="ChEBI" id="CHEBI:85445"/>
        <dbReference type="ChEBI" id="CHEBI:85448"/>
        <dbReference type="EC" id="2.1.1.63"/>
    </reaction>
</comment>
<comment type="caution">
    <text evidence="12">The sequence shown here is derived from an EMBL/GenBank/DDBJ whole genome shotgun (WGS) entry which is preliminary data.</text>
</comment>
<comment type="miscellaneous">
    <text evidence="9">This enzyme catalyzes only one turnover and therefore is not strictly catalytic. According to one definition, an enzyme is a biocatalyst that acts repeatedly and over many reaction cycles.</text>
</comment>
<evidence type="ECO:0000256" key="5">
    <source>
        <dbReference type="ARBA" id="ARBA00022679"/>
    </source>
</evidence>
<evidence type="ECO:0000256" key="6">
    <source>
        <dbReference type="ARBA" id="ARBA00022763"/>
    </source>
</evidence>
<dbReference type="GO" id="GO:0003908">
    <property type="term" value="F:methylated-DNA-[protein]-cysteine S-methyltransferase activity"/>
    <property type="evidence" value="ECO:0007669"/>
    <property type="project" value="UniProtKB-UniRule"/>
</dbReference>
<evidence type="ECO:0000256" key="3">
    <source>
        <dbReference type="ARBA" id="ARBA00022490"/>
    </source>
</evidence>
<dbReference type="Pfam" id="PF01035">
    <property type="entry name" value="DNA_binding_1"/>
    <property type="match status" value="1"/>
</dbReference>
<evidence type="ECO:0000256" key="9">
    <source>
        <dbReference type="HAMAP-Rule" id="MF_00772"/>
    </source>
</evidence>
<dbReference type="InterPro" id="IPR008332">
    <property type="entry name" value="MethylG_MeTrfase_N"/>
</dbReference>
<keyword evidence="6 9" id="KW-0227">DNA damage</keyword>
<dbReference type="GO" id="GO:0006307">
    <property type="term" value="P:DNA alkylation repair"/>
    <property type="evidence" value="ECO:0007669"/>
    <property type="project" value="UniProtKB-UniRule"/>
</dbReference>
<comment type="similarity">
    <text evidence="2 9">Belongs to the MGMT family.</text>
</comment>
<dbReference type="PANTHER" id="PTHR10815">
    <property type="entry name" value="METHYLATED-DNA--PROTEIN-CYSTEINE METHYLTRANSFERASE"/>
    <property type="match status" value="1"/>
</dbReference>
<evidence type="ECO:0000256" key="8">
    <source>
        <dbReference type="ARBA" id="ARBA00049348"/>
    </source>
</evidence>
<comment type="function">
    <text evidence="9">Involved in the cellular defense against the biological effects of O6-methylguanine (O6-MeG) and O4-methylthymine (O4-MeT) in DNA. Repairs the methylated nucleobase in DNA by stoichiometrically transferring the methyl group to a cysteine residue in the enzyme. This is a suicide reaction: the enzyme is irreversibly inactivated.</text>
</comment>
<comment type="subcellular location">
    <subcellularLocation>
        <location evidence="9">Cytoplasm</location>
    </subcellularLocation>
</comment>
<dbReference type="GO" id="GO:0005737">
    <property type="term" value="C:cytoplasm"/>
    <property type="evidence" value="ECO:0007669"/>
    <property type="project" value="UniProtKB-SubCell"/>
</dbReference>
<evidence type="ECO:0000313" key="12">
    <source>
        <dbReference type="EMBL" id="KLV09952.1"/>
    </source>
</evidence>
<dbReference type="HAMAP" id="MF_00772">
    <property type="entry name" value="OGT"/>
    <property type="match status" value="1"/>
</dbReference>
<reference evidence="12 13" key="1">
    <citation type="submission" date="2015-05" db="EMBL/GenBank/DDBJ databases">
        <title>Photobacterium galathea sp. nov.</title>
        <authorList>
            <person name="Machado H."/>
            <person name="Gram L."/>
        </authorList>
    </citation>
    <scope>NUCLEOTIDE SEQUENCE [LARGE SCALE GENOMIC DNA]</scope>
    <source>
        <strain evidence="12 13">DSM 22954</strain>
    </source>
</reference>
<dbReference type="EC" id="2.1.1.63" evidence="9"/>
<dbReference type="PATRIC" id="fig|320778.3.peg.2134"/>
<dbReference type="InterPro" id="IPR036631">
    <property type="entry name" value="MGMT_N_sf"/>
</dbReference>
<dbReference type="SUPFAM" id="SSF53155">
    <property type="entry name" value="Methylated DNA-protein cysteine methyltransferase domain"/>
    <property type="match status" value="1"/>
</dbReference>
<gene>
    <name evidence="12" type="ORF">ABT57_09790</name>
</gene>
<keyword evidence="7 9" id="KW-0234">DNA repair</keyword>
<dbReference type="SUPFAM" id="SSF46767">
    <property type="entry name" value="Methylated DNA-protein cysteine methyltransferase, C-terminal domain"/>
    <property type="match status" value="1"/>
</dbReference>
<name>A0A0J1K6H1_9GAMM</name>
<keyword evidence="4 9" id="KW-0489">Methyltransferase</keyword>
<feature type="domain" description="Methylated-DNA-[protein]-cysteine S-methyltransferase DNA binding" evidence="10">
    <location>
        <begin position="69"/>
        <end position="147"/>
    </location>
</feature>
<sequence>MSNQLIETPIGMLNVVADEHGVKAIEFAAAPDTLQQPSDVTRHCCQQLAEYFAGERQTFEVPLNMAGTEFQHQVWQALDTVKFGETCSYGDIARSIGNPKAVRAVGAANGKNPVPIIVPCHRIIGSSGKLTGYAGGLDIKVWLLTHEDPSRA</sequence>
<dbReference type="GO" id="GO:0032259">
    <property type="term" value="P:methylation"/>
    <property type="evidence" value="ECO:0007669"/>
    <property type="project" value="UniProtKB-KW"/>
</dbReference>
<dbReference type="AlphaFoldDB" id="A0A0J1K6H1"/>
<evidence type="ECO:0000259" key="10">
    <source>
        <dbReference type="Pfam" id="PF01035"/>
    </source>
</evidence>
<evidence type="ECO:0000256" key="7">
    <source>
        <dbReference type="ARBA" id="ARBA00023204"/>
    </source>
</evidence>
<dbReference type="InterPro" id="IPR036217">
    <property type="entry name" value="MethylDNA_cys_MeTrfase_DNAb"/>
</dbReference>
<feature type="active site" description="Nucleophile; methyl group acceptor" evidence="9">
    <location>
        <position position="120"/>
    </location>
</feature>
<feature type="domain" description="Methylguanine DNA methyltransferase ribonuclease-like" evidence="11">
    <location>
        <begin position="4"/>
        <end position="64"/>
    </location>
</feature>
<dbReference type="Gene3D" id="1.10.10.10">
    <property type="entry name" value="Winged helix-like DNA-binding domain superfamily/Winged helix DNA-binding domain"/>
    <property type="match status" value="1"/>
</dbReference>
<dbReference type="RefSeq" id="WP_047885040.1">
    <property type="nucleotide sequence ID" value="NZ_CP071326.1"/>
</dbReference>